<evidence type="ECO:0000313" key="4">
    <source>
        <dbReference type="Proteomes" id="UP000185674"/>
    </source>
</evidence>
<dbReference type="SUPFAM" id="SSF53474">
    <property type="entry name" value="alpha/beta-Hydrolases"/>
    <property type="match status" value="1"/>
</dbReference>
<dbReference type="KEGG" id="asol:BEN76_06610"/>
<dbReference type="Pfam" id="PF12697">
    <property type="entry name" value="Abhydrolase_6"/>
    <property type="match status" value="1"/>
</dbReference>
<gene>
    <name evidence="3" type="ORF">BEN76_06610</name>
</gene>
<keyword evidence="1 3" id="KW-0378">Hydrolase</keyword>
<name>A0A1P8EHM7_9GAMM</name>
<dbReference type="PANTHER" id="PTHR46118">
    <property type="entry name" value="PROTEIN ABHD11"/>
    <property type="match status" value="1"/>
</dbReference>
<proteinExistence type="predicted"/>
<dbReference type="Gene3D" id="3.40.50.1820">
    <property type="entry name" value="alpha/beta hydrolase"/>
    <property type="match status" value="1"/>
</dbReference>
<dbReference type="RefSeq" id="WP_076032648.1">
    <property type="nucleotide sequence ID" value="NZ_CP016896.1"/>
</dbReference>
<dbReference type="AlphaFoldDB" id="A0A1P8EHM7"/>
<dbReference type="PANTHER" id="PTHR46118:SF4">
    <property type="entry name" value="PROTEIN ABHD11"/>
    <property type="match status" value="1"/>
</dbReference>
<dbReference type="InterPro" id="IPR029058">
    <property type="entry name" value="AB_hydrolase_fold"/>
</dbReference>
<protein>
    <submittedName>
        <fullName evidence="3">Alpha/beta hydrolase</fullName>
    </submittedName>
</protein>
<evidence type="ECO:0000256" key="1">
    <source>
        <dbReference type="ARBA" id="ARBA00022801"/>
    </source>
</evidence>
<dbReference type="GO" id="GO:0016787">
    <property type="term" value="F:hydrolase activity"/>
    <property type="evidence" value="ECO:0007669"/>
    <property type="project" value="UniProtKB-KW"/>
</dbReference>
<dbReference type="EMBL" id="CP016896">
    <property type="protein sequence ID" value="APV35705.1"/>
    <property type="molecule type" value="Genomic_DNA"/>
</dbReference>
<reference evidence="3 4" key="1">
    <citation type="submission" date="2016-08" db="EMBL/GenBank/DDBJ databases">
        <title>Complete genome sequence of Acinetobacter baylyi strain GFJ2.</title>
        <authorList>
            <person name="Tabata M."/>
            <person name="Kuboki S."/>
            <person name="Gibu N."/>
            <person name="Kinouchi Y."/>
            <person name="Vangnai A."/>
            <person name="Kasai D."/>
            <person name="Fukuda M."/>
        </authorList>
    </citation>
    <scope>NUCLEOTIDE SEQUENCE [LARGE SCALE GENOMIC DNA]</scope>
    <source>
        <strain evidence="3 4">GFJ2</strain>
    </source>
</reference>
<dbReference type="eggNOG" id="COG0596">
    <property type="taxonomic scope" value="Bacteria"/>
</dbReference>
<feature type="domain" description="AB hydrolase-1" evidence="2">
    <location>
        <begin position="19"/>
        <end position="247"/>
    </location>
</feature>
<dbReference type="STRING" id="487316.BEN76_06610"/>
<dbReference type="PRINTS" id="PR00412">
    <property type="entry name" value="EPOXHYDRLASE"/>
</dbReference>
<evidence type="ECO:0000313" key="3">
    <source>
        <dbReference type="EMBL" id="APV35705.1"/>
    </source>
</evidence>
<dbReference type="InterPro" id="IPR000073">
    <property type="entry name" value="AB_hydrolase_1"/>
</dbReference>
<organism evidence="3 4">
    <name type="scientific">Acinetobacter soli</name>
    <dbReference type="NCBI Taxonomy" id="487316"/>
    <lineage>
        <taxon>Bacteria</taxon>
        <taxon>Pseudomonadati</taxon>
        <taxon>Pseudomonadota</taxon>
        <taxon>Gammaproteobacteria</taxon>
        <taxon>Moraxellales</taxon>
        <taxon>Moraxellaceae</taxon>
        <taxon>Acinetobacter</taxon>
    </lineage>
</organism>
<sequence length="262" mass="29371">MILNSHIVESDHATTNVPLVLLHGLFGSLSNLGVIARALNTNHKIIQLDLRNHGASPHSAEINYEIMAQDVIDTLDELGIAEFSVIGHSMGGKVAMKIAGLYPERIAHLIVLDVSPVAYEGHRHQAILNALNAVRAEPHELSRKQATEIMKQYIHEDGVIMFLLKSFNQGHWLFNVDAIEQQYSHIAGWHPIQPWNKPMLLIRGGLSEYVLAEYHDQITAQFPQADIQSIDGVGHWLHAEKPDVVIEMIQDFLHQQGESRTH</sequence>
<dbReference type="InterPro" id="IPR000639">
    <property type="entry name" value="Epox_hydrolase-like"/>
</dbReference>
<evidence type="ECO:0000259" key="2">
    <source>
        <dbReference type="Pfam" id="PF12697"/>
    </source>
</evidence>
<dbReference type="PRINTS" id="PR00111">
    <property type="entry name" value="ABHYDROLASE"/>
</dbReference>
<dbReference type="Proteomes" id="UP000185674">
    <property type="component" value="Chromosome"/>
</dbReference>
<dbReference type="PROSITE" id="PS50007">
    <property type="entry name" value="PIPLC_X_DOMAIN"/>
    <property type="match status" value="1"/>
</dbReference>
<accession>A0A1P8EHM7</accession>